<dbReference type="Proteomes" id="UP000829685">
    <property type="component" value="Unassembled WGS sequence"/>
</dbReference>
<dbReference type="EMBL" id="JAFIMR010000017">
    <property type="protein sequence ID" value="KAI1868382.1"/>
    <property type="molecule type" value="Genomic_DNA"/>
</dbReference>
<proteinExistence type="predicted"/>
<dbReference type="InterPro" id="IPR001451">
    <property type="entry name" value="Hexapep"/>
</dbReference>
<name>A0A9P9WKP1_9PEZI</name>
<dbReference type="PANTHER" id="PTHR23416:SF54">
    <property type="entry name" value="ACETYLTRANSFERASE, CYSE_LACA_LPXA_NODL FAMILY (AFU_ORTHOLOGUE AFUA_2G08430)-RELATED"/>
    <property type="match status" value="1"/>
</dbReference>
<dbReference type="InterPro" id="IPR011004">
    <property type="entry name" value="Trimer_LpxA-like_sf"/>
</dbReference>
<protein>
    <recommendedName>
        <fullName evidence="4">Mannose-1-phosphate guanylyltransferase</fullName>
    </recommendedName>
</protein>
<dbReference type="Gene3D" id="2.160.10.10">
    <property type="entry name" value="Hexapeptide repeat proteins"/>
    <property type="match status" value="1"/>
</dbReference>
<dbReference type="GO" id="GO:0008374">
    <property type="term" value="F:O-acyltransferase activity"/>
    <property type="evidence" value="ECO:0007669"/>
    <property type="project" value="TreeGrafter"/>
</dbReference>
<organism evidence="2 3">
    <name type="scientific">Neoarthrinium moseri</name>
    <dbReference type="NCBI Taxonomy" id="1658444"/>
    <lineage>
        <taxon>Eukaryota</taxon>
        <taxon>Fungi</taxon>
        <taxon>Dikarya</taxon>
        <taxon>Ascomycota</taxon>
        <taxon>Pezizomycotina</taxon>
        <taxon>Sordariomycetes</taxon>
        <taxon>Xylariomycetidae</taxon>
        <taxon>Amphisphaeriales</taxon>
        <taxon>Apiosporaceae</taxon>
        <taxon>Neoarthrinium</taxon>
    </lineage>
</organism>
<dbReference type="AlphaFoldDB" id="A0A9P9WKP1"/>
<gene>
    <name evidence="2" type="ORF">JX265_007205</name>
</gene>
<comment type="caution">
    <text evidence="2">The sequence shown here is derived from an EMBL/GenBank/DDBJ whole genome shotgun (WGS) entry which is preliminary data.</text>
</comment>
<dbReference type="InterPro" id="IPR051159">
    <property type="entry name" value="Hexapeptide_acetyltransf"/>
</dbReference>
<evidence type="ECO:0000313" key="2">
    <source>
        <dbReference type="EMBL" id="KAI1868382.1"/>
    </source>
</evidence>
<keyword evidence="3" id="KW-1185">Reference proteome</keyword>
<accession>A0A9P9WKP1</accession>
<dbReference type="SUPFAM" id="SSF51161">
    <property type="entry name" value="Trimeric LpxA-like enzymes"/>
    <property type="match status" value="1"/>
</dbReference>
<dbReference type="PANTHER" id="PTHR23416">
    <property type="entry name" value="SIALIC ACID SYNTHASE-RELATED"/>
    <property type="match status" value="1"/>
</dbReference>
<evidence type="ECO:0000313" key="3">
    <source>
        <dbReference type="Proteomes" id="UP000829685"/>
    </source>
</evidence>
<reference evidence="2" key="1">
    <citation type="submission" date="2021-03" db="EMBL/GenBank/DDBJ databases">
        <title>Revisited historic fungal species revealed as producer of novel bioactive compounds through whole genome sequencing and comparative genomics.</title>
        <authorList>
            <person name="Vignolle G.A."/>
            <person name="Hochenegger N."/>
            <person name="Mach R.L."/>
            <person name="Mach-Aigner A.R."/>
            <person name="Javad Rahimi M."/>
            <person name="Salim K.A."/>
            <person name="Chan C.M."/>
            <person name="Lim L.B.L."/>
            <person name="Cai F."/>
            <person name="Druzhinina I.S."/>
            <person name="U'Ren J.M."/>
            <person name="Derntl C."/>
        </authorList>
    </citation>
    <scope>NUCLEOTIDE SEQUENCE</scope>
    <source>
        <strain evidence="2">TUCIM 5799</strain>
    </source>
</reference>
<feature type="region of interest" description="Disordered" evidence="1">
    <location>
        <begin position="1"/>
        <end position="23"/>
    </location>
</feature>
<evidence type="ECO:0008006" key="4">
    <source>
        <dbReference type="Google" id="ProtNLM"/>
    </source>
</evidence>
<sequence length="335" mass="36527">MCSPNSMAPLDPNTGRHQYPADRNRINFRPSRPDFVAARRRCNDALSKYNAFTERCSDEERVRLWLNVVDPARVRQGLPRCLRSQMPDPAVDPRAHDKALMEYRGCCVTELNDAAGFHTKKLVLGELGMSNSDNCVMGEGTAKLAKQRIIPDIKPEILMEYGLRVRIHPTVGINYHCTIIDSPVADIDIGPHVLIGPHVKLFSVGHSLASDEAGDRTVYAGPITIEAGVWVGGNSTILSGVTIGEGAVISAGSVVTKDIPPYSVAVGSPARVLRYINAEEDGPQADDYEAQTLVDALMVGGTGDPTGVQDARTEARIIGKYMTPQDQELYNNMHH</sequence>
<dbReference type="Pfam" id="PF14602">
    <property type="entry name" value="Hexapep_2"/>
    <property type="match status" value="1"/>
</dbReference>
<evidence type="ECO:0000256" key="1">
    <source>
        <dbReference type="SAM" id="MobiDB-lite"/>
    </source>
</evidence>